<dbReference type="GO" id="GO:0032259">
    <property type="term" value="P:methylation"/>
    <property type="evidence" value="ECO:0007669"/>
    <property type="project" value="UniProtKB-KW"/>
</dbReference>
<name>A0A2N9AJE1_METEX</name>
<dbReference type="EMBL" id="LT962688">
    <property type="protein sequence ID" value="SOR27476.1"/>
    <property type="molecule type" value="Genomic_DNA"/>
</dbReference>
<feature type="domain" description="Methyltransferase FkbM" evidence="1">
    <location>
        <begin position="182"/>
        <end position="333"/>
    </location>
</feature>
<dbReference type="Proteomes" id="UP000233769">
    <property type="component" value="Chromosome tk0001"/>
</dbReference>
<organism evidence="2 3">
    <name type="scientific">Methylorubrum extorquens</name>
    <name type="common">Methylobacterium dichloromethanicum</name>
    <name type="synonym">Methylobacterium extorquens</name>
    <dbReference type="NCBI Taxonomy" id="408"/>
    <lineage>
        <taxon>Bacteria</taxon>
        <taxon>Pseudomonadati</taxon>
        <taxon>Pseudomonadota</taxon>
        <taxon>Alphaproteobacteria</taxon>
        <taxon>Hyphomicrobiales</taxon>
        <taxon>Methylobacteriaceae</taxon>
        <taxon>Methylorubrum</taxon>
    </lineage>
</organism>
<dbReference type="AlphaFoldDB" id="A0A2N9AJE1"/>
<keyword evidence="2" id="KW-0489">Methyltransferase</keyword>
<dbReference type="Pfam" id="PF05050">
    <property type="entry name" value="Methyltransf_21"/>
    <property type="match status" value="1"/>
</dbReference>
<dbReference type="PANTHER" id="PTHR34203">
    <property type="entry name" value="METHYLTRANSFERASE, FKBM FAMILY PROTEIN"/>
    <property type="match status" value="1"/>
</dbReference>
<dbReference type="InterPro" id="IPR029063">
    <property type="entry name" value="SAM-dependent_MTases_sf"/>
</dbReference>
<dbReference type="InterPro" id="IPR006342">
    <property type="entry name" value="FkbM_mtfrase"/>
</dbReference>
<dbReference type="GO" id="GO:0008168">
    <property type="term" value="F:methyltransferase activity"/>
    <property type="evidence" value="ECO:0007669"/>
    <property type="project" value="UniProtKB-KW"/>
</dbReference>
<reference evidence="3" key="1">
    <citation type="submission" date="2017-10" db="EMBL/GenBank/DDBJ databases">
        <authorList>
            <person name="Regsiter A."/>
            <person name="William W."/>
        </authorList>
    </citation>
    <scope>NUCLEOTIDE SEQUENCE [LARGE SCALE GENOMIC DNA]</scope>
</reference>
<dbReference type="NCBIfam" id="TIGR01444">
    <property type="entry name" value="fkbM_fam"/>
    <property type="match status" value="1"/>
</dbReference>
<gene>
    <name evidence="2" type="ORF">TK0001_0874</name>
</gene>
<dbReference type="InterPro" id="IPR052514">
    <property type="entry name" value="SAM-dependent_MTase"/>
</dbReference>
<evidence type="ECO:0000313" key="3">
    <source>
        <dbReference type="Proteomes" id="UP000233769"/>
    </source>
</evidence>
<evidence type="ECO:0000313" key="2">
    <source>
        <dbReference type="EMBL" id="SOR27476.1"/>
    </source>
</evidence>
<evidence type="ECO:0000259" key="1">
    <source>
        <dbReference type="Pfam" id="PF05050"/>
    </source>
</evidence>
<protein>
    <submittedName>
        <fullName evidence="2">Methyltransferase FkbM family</fullName>
    </submittedName>
</protein>
<accession>A0A2N9AJE1</accession>
<keyword evidence="2" id="KW-0808">Transferase</keyword>
<proteinExistence type="predicted"/>
<dbReference type="SUPFAM" id="SSF53335">
    <property type="entry name" value="S-adenosyl-L-methionine-dependent methyltransferases"/>
    <property type="match status" value="1"/>
</dbReference>
<dbReference type="PANTHER" id="PTHR34203:SF15">
    <property type="entry name" value="SLL1173 PROTEIN"/>
    <property type="match status" value="1"/>
</dbReference>
<sequence length="373" mass="42079">MPEPDLRSDDVDGFRLHVCRRLVAALGRTEEDNIDHAYPPYEISAGQDAFDALRARFLAYLTGNWDGMARSYGRLEDDASRKLFVDLLLFRVLGCRHVRLDSNTPAYWEGRRQAEALPVEPSSFADIPGGAYLHHFLLPHKERTLRLDCLQANIFFTFLLRQYFFDRDGVRIQPEAGDHVVDAGACFGDTAVDFAEAVGETGHVYSFDPLAAHQQIVRHNIQQNNLSNTTVFSHGLSDYDFEAPPVQDMCDPGFGEKDIMPVRRLDDLVAAGTIPRVDCIKMDIEGYELPALKGAEATLRTFRPKLAISLYHRWDDYFVIPDFIANLNLGYRFFLQNYTVGEGETVLYCIASPSGARSPEIEQPSQEPDPQPD</sequence>
<dbReference type="Gene3D" id="3.40.50.150">
    <property type="entry name" value="Vaccinia Virus protein VP39"/>
    <property type="match status" value="1"/>
</dbReference>